<sequence>MSQALAVGRTSRLIVALGLCLLLIACVSQPTKSSTGEGIGKLSAQENDSPADLYVALASEYYRIGQMDPALERVRRALELDKNNARAHYIAALVLQRLGENALAEAYFERASALEPDSPDIHNAWGAFLCSQGRHEEADAQFADALANPLFTTPALALTNAGVCAISAGEKAKGEGYLREALTRAPRFAPALYQMARLQYAQGDYKAAQGYIDRLMDVNQLNPQTLLLAVRVEKALGNRKQAKVYTQYLREGFPDAPEILEL</sequence>
<proteinExistence type="predicted"/>
<gene>
    <name evidence="5" type="ORF">Thimo_1892</name>
</gene>
<dbReference type="Proteomes" id="UP000010816">
    <property type="component" value="Chromosome"/>
</dbReference>
<evidence type="ECO:0000313" key="6">
    <source>
        <dbReference type="Proteomes" id="UP000010816"/>
    </source>
</evidence>
<dbReference type="RefSeq" id="WP_015280799.1">
    <property type="nucleotide sequence ID" value="NC_019940.1"/>
</dbReference>
<feature type="repeat" description="TPR" evidence="3">
    <location>
        <begin position="51"/>
        <end position="84"/>
    </location>
</feature>
<dbReference type="EMBL" id="CP003051">
    <property type="protein sequence ID" value="AGA90658.1"/>
    <property type="molecule type" value="Genomic_DNA"/>
</dbReference>
<dbReference type="Gene3D" id="1.25.40.10">
    <property type="entry name" value="Tetratricopeptide repeat domain"/>
    <property type="match status" value="1"/>
</dbReference>
<protein>
    <submittedName>
        <fullName evidence="5">Type IV pilus biogenesis/stability protein PilW</fullName>
    </submittedName>
</protein>
<dbReference type="InterPro" id="IPR013360">
    <property type="entry name" value="Pilus_4_PilW"/>
</dbReference>
<dbReference type="PATRIC" id="fig|765912.4.peg.1855"/>
<evidence type="ECO:0000256" key="2">
    <source>
        <dbReference type="ARBA" id="ARBA00022803"/>
    </source>
</evidence>
<dbReference type="STRING" id="765912.Thimo_1892"/>
<dbReference type="NCBIfam" id="TIGR02521">
    <property type="entry name" value="type_IV_pilW"/>
    <property type="match status" value="1"/>
</dbReference>
<dbReference type="PROSITE" id="PS50293">
    <property type="entry name" value="TPR_REGION"/>
    <property type="match status" value="1"/>
</dbReference>
<dbReference type="PANTHER" id="PTHR45586:SF1">
    <property type="entry name" value="LIPOPOLYSACCHARIDE ASSEMBLY PROTEIN B"/>
    <property type="match status" value="1"/>
</dbReference>
<organism evidence="5 6">
    <name type="scientific">Thioflavicoccus mobilis 8321</name>
    <dbReference type="NCBI Taxonomy" id="765912"/>
    <lineage>
        <taxon>Bacteria</taxon>
        <taxon>Pseudomonadati</taxon>
        <taxon>Pseudomonadota</taxon>
        <taxon>Gammaproteobacteria</taxon>
        <taxon>Chromatiales</taxon>
        <taxon>Chromatiaceae</taxon>
        <taxon>Thioflavicoccus</taxon>
    </lineage>
</organism>
<accession>L0GV79</accession>
<feature type="domain" description="Tetratricopeptide repeat protein 21A/21B second ARM" evidence="4">
    <location>
        <begin position="179"/>
        <end position="229"/>
    </location>
</feature>
<keyword evidence="6" id="KW-1185">Reference proteome</keyword>
<evidence type="ECO:0000259" key="4">
    <source>
        <dbReference type="Pfam" id="PF25060"/>
    </source>
</evidence>
<name>L0GV79_9GAMM</name>
<evidence type="ECO:0000256" key="1">
    <source>
        <dbReference type="ARBA" id="ARBA00022737"/>
    </source>
</evidence>
<dbReference type="SUPFAM" id="SSF48452">
    <property type="entry name" value="TPR-like"/>
    <property type="match status" value="1"/>
</dbReference>
<dbReference type="InterPro" id="IPR056832">
    <property type="entry name" value="ARM_TT21_2nd"/>
</dbReference>
<dbReference type="InterPro" id="IPR051012">
    <property type="entry name" value="CellSynth/LPSAsmb/PSIAsmb"/>
</dbReference>
<dbReference type="AlphaFoldDB" id="L0GV79"/>
<dbReference type="KEGG" id="tmb:Thimo_1892"/>
<dbReference type="eggNOG" id="COG3063">
    <property type="taxonomic scope" value="Bacteria"/>
</dbReference>
<dbReference type="PANTHER" id="PTHR45586">
    <property type="entry name" value="TPR REPEAT-CONTAINING PROTEIN PA4667"/>
    <property type="match status" value="1"/>
</dbReference>
<evidence type="ECO:0000256" key="3">
    <source>
        <dbReference type="PROSITE-ProRule" id="PRU00339"/>
    </source>
</evidence>
<evidence type="ECO:0000313" key="5">
    <source>
        <dbReference type="EMBL" id="AGA90658.1"/>
    </source>
</evidence>
<dbReference type="OrthoDB" id="9814042at2"/>
<dbReference type="SMART" id="SM00028">
    <property type="entry name" value="TPR"/>
    <property type="match status" value="4"/>
</dbReference>
<dbReference type="Pfam" id="PF12895">
    <property type="entry name" value="ANAPC3"/>
    <property type="match status" value="1"/>
</dbReference>
<dbReference type="Pfam" id="PF25060">
    <property type="entry name" value="ARM_TT21_2nd"/>
    <property type="match status" value="1"/>
</dbReference>
<dbReference type="HOGENOM" id="CLU_003728_7_0_6"/>
<keyword evidence="1" id="KW-0677">Repeat</keyword>
<dbReference type="PROSITE" id="PS50005">
    <property type="entry name" value="TPR"/>
    <property type="match status" value="2"/>
</dbReference>
<dbReference type="InterPro" id="IPR019734">
    <property type="entry name" value="TPR_rpt"/>
</dbReference>
<feature type="repeat" description="TPR" evidence="3">
    <location>
        <begin position="85"/>
        <end position="118"/>
    </location>
</feature>
<dbReference type="InterPro" id="IPR011990">
    <property type="entry name" value="TPR-like_helical_dom_sf"/>
</dbReference>
<keyword evidence="2 3" id="KW-0802">TPR repeat</keyword>
<reference evidence="5 6" key="1">
    <citation type="submission" date="2011-09" db="EMBL/GenBank/DDBJ databases">
        <title>Complete sequence of chromosome of Thioflavicoccus mobilis 8321.</title>
        <authorList>
            <consortium name="US DOE Joint Genome Institute"/>
            <person name="Lucas S."/>
            <person name="Han J."/>
            <person name="Lapidus A."/>
            <person name="Cheng J.-F."/>
            <person name="Goodwin L."/>
            <person name="Pitluck S."/>
            <person name="Peters L."/>
            <person name="Ovchinnikova G."/>
            <person name="Lu M."/>
            <person name="Detter J.C."/>
            <person name="Han C."/>
            <person name="Tapia R."/>
            <person name="Land M."/>
            <person name="Hauser L."/>
            <person name="Kyrpides N."/>
            <person name="Ivanova N."/>
            <person name="Pagani I."/>
            <person name="Vogl K."/>
            <person name="Liu Z."/>
            <person name="Imhoff J."/>
            <person name="Thiel V."/>
            <person name="Frigaard N.-U."/>
            <person name="Bryant D."/>
            <person name="Woyke T."/>
        </authorList>
    </citation>
    <scope>NUCLEOTIDE SEQUENCE [LARGE SCALE GENOMIC DNA]</scope>
    <source>
        <strain evidence="5 6">8321</strain>
    </source>
</reference>